<name>A0A6P0UKX1_9FLAO</name>
<feature type="transmembrane region" description="Helical" evidence="4">
    <location>
        <begin position="43"/>
        <end position="60"/>
    </location>
</feature>
<dbReference type="GO" id="GO:0003700">
    <property type="term" value="F:DNA-binding transcription factor activity"/>
    <property type="evidence" value="ECO:0007669"/>
    <property type="project" value="InterPro"/>
</dbReference>
<dbReference type="PANTHER" id="PTHR43280:SF2">
    <property type="entry name" value="HTH-TYPE TRANSCRIPTIONAL REGULATOR EXSA"/>
    <property type="match status" value="1"/>
</dbReference>
<evidence type="ECO:0000259" key="5">
    <source>
        <dbReference type="PROSITE" id="PS01124"/>
    </source>
</evidence>
<keyword evidence="7" id="KW-1185">Reference proteome</keyword>
<evidence type="ECO:0000313" key="7">
    <source>
        <dbReference type="Proteomes" id="UP000468581"/>
    </source>
</evidence>
<feature type="transmembrane region" description="Helical" evidence="4">
    <location>
        <begin position="188"/>
        <end position="208"/>
    </location>
</feature>
<evidence type="ECO:0000256" key="2">
    <source>
        <dbReference type="ARBA" id="ARBA00023125"/>
    </source>
</evidence>
<dbReference type="Gene3D" id="1.10.10.60">
    <property type="entry name" value="Homeodomain-like"/>
    <property type="match status" value="1"/>
</dbReference>
<keyword evidence="4" id="KW-0812">Transmembrane</keyword>
<dbReference type="RefSeq" id="WP_163606672.1">
    <property type="nucleotide sequence ID" value="NZ_JAABOO010000002.1"/>
</dbReference>
<keyword evidence="1" id="KW-0805">Transcription regulation</keyword>
<dbReference type="InterPro" id="IPR018062">
    <property type="entry name" value="HTH_AraC-typ_CS"/>
</dbReference>
<dbReference type="GO" id="GO:0043565">
    <property type="term" value="F:sequence-specific DNA binding"/>
    <property type="evidence" value="ECO:0007669"/>
    <property type="project" value="InterPro"/>
</dbReference>
<keyword evidence="4" id="KW-1133">Transmembrane helix</keyword>
<gene>
    <name evidence="6" type="ORF">GWK08_09225</name>
</gene>
<evidence type="ECO:0000256" key="4">
    <source>
        <dbReference type="SAM" id="Phobius"/>
    </source>
</evidence>
<dbReference type="PANTHER" id="PTHR43280">
    <property type="entry name" value="ARAC-FAMILY TRANSCRIPTIONAL REGULATOR"/>
    <property type="match status" value="1"/>
</dbReference>
<dbReference type="SMART" id="SM00342">
    <property type="entry name" value="HTH_ARAC"/>
    <property type="match status" value="1"/>
</dbReference>
<feature type="transmembrane region" description="Helical" evidence="4">
    <location>
        <begin position="220"/>
        <end position="238"/>
    </location>
</feature>
<protein>
    <submittedName>
        <fullName evidence="6">Helix-turn-helix domain-containing protein</fullName>
    </submittedName>
</protein>
<sequence>MIYLLQKTPLSGQTILLFCGLLGIVWAYFLLVNKRGNLSANKYLALLIAVLAVLVLRQSVYSETFPRLQPFLYFISQGVLYLIGPAVYLHIKNLTGQKTPFSRVWKHFLPAVLTTLFMLGLFFYRTEIKEVNNILLLKIFFVTFVCLQLIHLLSYLIYSKKLIARYEKGLKRYYSSQTRINLKWMKQLLWICSSFAALIIAMYLLIVSGGYYEINNTADFLFLSLTAVLILSIIIRMWKQPEIVSGIYEEEQKYKTSPLSDSASGELKEKLQRLIREEKIYLDPELNLHQLASGMDTQPYIVSQLINQEYQQNFFNFINGHRIDFALEKIRNGYLKNTTLTGLAYDSGFNSKSTFNRAFKKKMQCSPKEYHNSVLKKPE</sequence>
<keyword evidence="2" id="KW-0238">DNA-binding</keyword>
<feature type="transmembrane region" description="Helical" evidence="4">
    <location>
        <begin position="72"/>
        <end position="91"/>
    </location>
</feature>
<dbReference type="InterPro" id="IPR009057">
    <property type="entry name" value="Homeodomain-like_sf"/>
</dbReference>
<evidence type="ECO:0000313" key="6">
    <source>
        <dbReference type="EMBL" id="NER13617.1"/>
    </source>
</evidence>
<proteinExistence type="predicted"/>
<feature type="transmembrane region" description="Helical" evidence="4">
    <location>
        <begin position="103"/>
        <end position="124"/>
    </location>
</feature>
<dbReference type="PROSITE" id="PS00041">
    <property type="entry name" value="HTH_ARAC_FAMILY_1"/>
    <property type="match status" value="1"/>
</dbReference>
<feature type="transmembrane region" description="Helical" evidence="4">
    <location>
        <begin position="136"/>
        <end position="158"/>
    </location>
</feature>
<dbReference type="EMBL" id="JAABOO010000002">
    <property type="protein sequence ID" value="NER13617.1"/>
    <property type="molecule type" value="Genomic_DNA"/>
</dbReference>
<evidence type="ECO:0000256" key="3">
    <source>
        <dbReference type="ARBA" id="ARBA00023163"/>
    </source>
</evidence>
<feature type="domain" description="HTH araC/xylS-type" evidence="5">
    <location>
        <begin position="269"/>
        <end position="373"/>
    </location>
</feature>
<keyword evidence="3" id="KW-0804">Transcription</keyword>
<dbReference type="AlphaFoldDB" id="A0A6P0UKX1"/>
<comment type="caution">
    <text evidence="6">The sequence shown here is derived from an EMBL/GenBank/DDBJ whole genome shotgun (WGS) entry which is preliminary data.</text>
</comment>
<evidence type="ECO:0000256" key="1">
    <source>
        <dbReference type="ARBA" id="ARBA00023015"/>
    </source>
</evidence>
<accession>A0A6P0UKX1</accession>
<dbReference type="Proteomes" id="UP000468581">
    <property type="component" value="Unassembled WGS sequence"/>
</dbReference>
<organism evidence="6 7">
    <name type="scientific">Leptobacterium flavescens</name>
    <dbReference type="NCBI Taxonomy" id="472055"/>
    <lineage>
        <taxon>Bacteria</taxon>
        <taxon>Pseudomonadati</taxon>
        <taxon>Bacteroidota</taxon>
        <taxon>Flavobacteriia</taxon>
        <taxon>Flavobacteriales</taxon>
        <taxon>Flavobacteriaceae</taxon>
        <taxon>Leptobacterium</taxon>
    </lineage>
</organism>
<dbReference type="PROSITE" id="PS01124">
    <property type="entry name" value="HTH_ARAC_FAMILY_2"/>
    <property type="match status" value="1"/>
</dbReference>
<dbReference type="SUPFAM" id="SSF46689">
    <property type="entry name" value="Homeodomain-like"/>
    <property type="match status" value="1"/>
</dbReference>
<feature type="transmembrane region" description="Helical" evidence="4">
    <location>
        <begin position="12"/>
        <end position="31"/>
    </location>
</feature>
<reference evidence="6 7" key="1">
    <citation type="submission" date="2020-01" db="EMBL/GenBank/DDBJ databases">
        <title>Leptobacterium flavescens.</title>
        <authorList>
            <person name="Wang G."/>
        </authorList>
    </citation>
    <scope>NUCLEOTIDE SEQUENCE [LARGE SCALE GENOMIC DNA]</scope>
    <source>
        <strain evidence="6 7">KCTC 22160</strain>
    </source>
</reference>
<keyword evidence="4" id="KW-0472">Membrane</keyword>
<dbReference type="Pfam" id="PF12833">
    <property type="entry name" value="HTH_18"/>
    <property type="match status" value="1"/>
</dbReference>
<dbReference type="InterPro" id="IPR018060">
    <property type="entry name" value="HTH_AraC"/>
</dbReference>